<comment type="function">
    <text evidence="2">Lytic polysaccharide monooxygenase (LMPO) that depolymerizes crystalline and amorphous polysaccharides via the oxidation of scissile alpha- or beta-(1-4)-glycosidic bonds, yielding C1 and/or C4 oxidation products. Catalysis by LPMOs requires the reduction of the active-site copper from Cu(II) to Cu(I) by a reducing agent and H(2)O(2) or O(2) as a cosubstrate.</text>
</comment>
<dbReference type="Pfam" id="PF03443">
    <property type="entry name" value="AA9"/>
    <property type="match status" value="1"/>
</dbReference>
<comment type="catalytic activity">
    <reaction evidence="2">
        <text>[(1-&gt;4)-beta-D-glucosyl]n+m + reduced acceptor + O2 = 4-dehydro-beta-D-glucosyl-[(1-&gt;4)-beta-D-glucosyl]n-1 + [(1-&gt;4)-beta-D-glucosyl]m + acceptor + H2O.</text>
        <dbReference type="EC" id="1.14.99.56"/>
    </reaction>
</comment>
<dbReference type="Gene3D" id="2.70.50.70">
    <property type="match status" value="1"/>
</dbReference>
<dbReference type="InterPro" id="IPR005103">
    <property type="entry name" value="AA9_LPMO"/>
</dbReference>
<feature type="region of interest" description="Disordered" evidence="3">
    <location>
        <begin position="171"/>
        <end position="198"/>
    </location>
</feature>
<feature type="compositionally biased region" description="Low complexity" evidence="3">
    <location>
        <begin position="174"/>
        <end position="198"/>
    </location>
</feature>
<keyword evidence="2" id="KW-0136">Cellulose degradation</keyword>
<keyword evidence="6" id="KW-1185">Reference proteome</keyword>
<dbReference type="PANTHER" id="PTHR33353">
    <property type="entry name" value="PUTATIVE (AFU_ORTHOLOGUE AFUA_1G12560)-RELATED"/>
    <property type="match status" value="1"/>
</dbReference>
<keyword evidence="2" id="KW-0119">Carbohydrate metabolism</keyword>
<proteinExistence type="predicted"/>
<dbReference type="PANTHER" id="PTHR33353:SF32">
    <property type="entry name" value="ENDO-BETA-1,4-GLUCANASE D"/>
    <property type="match status" value="1"/>
</dbReference>
<dbReference type="Proteomes" id="UP001140091">
    <property type="component" value="Unassembled WGS sequence"/>
</dbReference>
<dbReference type="GO" id="GO:0030245">
    <property type="term" value="P:cellulose catabolic process"/>
    <property type="evidence" value="ECO:0007669"/>
    <property type="project" value="UniProtKB-UniRule"/>
</dbReference>
<dbReference type="GO" id="GO:0008810">
    <property type="term" value="F:cellulase activity"/>
    <property type="evidence" value="ECO:0007669"/>
    <property type="project" value="UniProtKB-UniRule"/>
</dbReference>
<feature type="domain" description="Auxiliary Activity family 9 catalytic" evidence="4">
    <location>
        <begin position="59"/>
        <end position="140"/>
    </location>
</feature>
<comment type="caution">
    <text evidence="5">The sequence shown here is derived from an EMBL/GenBank/DDBJ whole genome shotgun (WGS) entry which is preliminary data.</text>
</comment>
<dbReference type="EMBL" id="JANBPK010001618">
    <property type="protein sequence ID" value="KAJ2921360.1"/>
    <property type="molecule type" value="Genomic_DNA"/>
</dbReference>
<reference evidence="5" key="1">
    <citation type="submission" date="2022-06" db="EMBL/GenBank/DDBJ databases">
        <title>Genome Sequence of Candolleomyces eurysporus.</title>
        <authorList>
            <person name="Buettner E."/>
        </authorList>
    </citation>
    <scope>NUCLEOTIDE SEQUENCE</scope>
    <source>
        <strain evidence="5">VTCC 930004</strain>
    </source>
</reference>
<dbReference type="GO" id="GO:0030248">
    <property type="term" value="F:cellulose binding"/>
    <property type="evidence" value="ECO:0007669"/>
    <property type="project" value="UniProtKB-UniRule"/>
</dbReference>
<gene>
    <name evidence="5" type="ORF">H1R20_g15733</name>
</gene>
<protein>
    <recommendedName>
        <fullName evidence="2">AA9 family lytic polysaccharide monooxygenase</fullName>
        <ecNumber evidence="2">1.14.99.56</ecNumber>
    </recommendedName>
    <alternativeName>
        <fullName evidence="2">Endo-beta-1,4-glucanase</fullName>
    </alternativeName>
    <alternativeName>
        <fullName evidence="2">Glycosyl hydrolase 61 family protein</fullName>
    </alternativeName>
</protein>
<dbReference type="InterPro" id="IPR049892">
    <property type="entry name" value="AA9"/>
</dbReference>
<evidence type="ECO:0000256" key="1">
    <source>
        <dbReference type="ARBA" id="ARBA00023157"/>
    </source>
</evidence>
<comment type="domain">
    <text evidence="2">Has a modular structure: an endo-beta-1,4-glucanase catalytic module at the N-terminus, a linker rich in serines and threonines, and a C-terminal carbohydrate-binding module (CBM).</text>
</comment>
<evidence type="ECO:0000259" key="4">
    <source>
        <dbReference type="Pfam" id="PF03443"/>
    </source>
</evidence>
<dbReference type="EC" id="1.14.99.56" evidence="2"/>
<name>A0A9W8IRC2_9AGAR</name>
<accession>A0A9W8IRC2</accession>
<keyword evidence="2" id="KW-0964">Secreted</keyword>
<feature type="non-terminal residue" evidence="5">
    <location>
        <position position="260"/>
    </location>
</feature>
<comment type="subcellular location">
    <subcellularLocation>
        <location evidence="2">Secreted</location>
    </subcellularLocation>
</comment>
<organism evidence="5 6">
    <name type="scientific">Candolleomyces eurysporus</name>
    <dbReference type="NCBI Taxonomy" id="2828524"/>
    <lineage>
        <taxon>Eukaryota</taxon>
        <taxon>Fungi</taxon>
        <taxon>Dikarya</taxon>
        <taxon>Basidiomycota</taxon>
        <taxon>Agaricomycotina</taxon>
        <taxon>Agaricomycetes</taxon>
        <taxon>Agaricomycetidae</taxon>
        <taxon>Agaricales</taxon>
        <taxon>Agaricineae</taxon>
        <taxon>Psathyrellaceae</taxon>
        <taxon>Candolleomyces</taxon>
    </lineage>
</organism>
<evidence type="ECO:0000313" key="6">
    <source>
        <dbReference type="Proteomes" id="UP001140091"/>
    </source>
</evidence>
<evidence type="ECO:0000313" key="5">
    <source>
        <dbReference type="EMBL" id="KAJ2921360.1"/>
    </source>
</evidence>
<dbReference type="OrthoDB" id="4849160at2759"/>
<dbReference type="AlphaFoldDB" id="A0A9W8IRC2"/>
<evidence type="ECO:0000256" key="2">
    <source>
        <dbReference type="RuleBase" id="RU368122"/>
    </source>
</evidence>
<evidence type="ECO:0000256" key="3">
    <source>
        <dbReference type="SAM" id="MobiDB-lite"/>
    </source>
</evidence>
<keyword evidence="2" id="KW-0624">Polysaccharide degradation</keyword>
<sequence length="260" mass="27457">MARLSPATGQAVNETTVTLSVPRSTIKGVRNSDFNRGAGSLVAPDVANANPGDTPAIDWRTGDLSFSVIAKLPENIRTGDYLIRHEITALHVAQNQGGAKFYAACTQIRIGGSGTDVASEDELLSFPVTYGDNDAGILVRNVFDNRLKYQFPGPAVSRLAGIAAPAGDPSPLFTKTSSGSKSISTSGNSNGNSGSCSGKKTCRLRKNASKFAAAAAPFHDPHFVPPPPLGSHRRHAHRIFGTTLIVLEAFIYLIYPPLSL</sequence>
<keyword evidence="1 2" id="KW-1015">Disulfide bond</keyword>
<dbReference type="GO" id="GO:0005576">
    <property type="term" value="C:extracellular region"/>
    <property type="evidence" value="ECO:0007669"/>
    <property type="project" value="UniProtKB-SubCell"/>
</dbReference>